<evidence type="ECO:0000313" key="2">
    <source>
        <dbReference type="Proteomes" id="UP000249364"/>
    </source>
</evidence>
<dbReference type="InterPro" id="IPR029044">
    <property type="entry name" value="Nucleotide-diphossugar_trans"/>
</dbReference>
<sequence length="111" mass="11641">MKKVLVILPDDNAEALLSLSLVRLVEQSRRDCRVVVVEGGPDGELGTAAALAECQVIPIVCGYAELSTSLTKGLAMADTVIIAHLDPNDAASATRLAAQLRAFASPPRRAC</sequence>
<reference evidence="1 2" key="1">
    <citation type="submission" date="2018-06" db="EMBL/GenBank/DDBJ databases">
        <title>Genomic Encyclopedia of Archaeal and Bacterial Type Strains, Phase II (KMG-II): from individual species to whole genera.</title>
        <authorList>
            <person name="Goeker M."/>
        </authorList>
    </citation>
    <scope>NUCLEOTIDE SEQUENCE [LARGE SCALE GENOMIC DNA]</scope>
    <source>
        <strain evidence="1 2">DSM 13087</strain>
    </source>
</reference>
<dbReference type="AlphaFoldDB" id="A0A2W7Q0L8"/>
<gene>
    <name evidence="1" type="ORF">LY56_02361</name>
</gene>
<dbReference type="EMBL" id="QKZQ01000010">
    <property type="protein sequence ID" value="PZX42068.1"/>
    <property type="molecule type" value="Genomic_DNA"/>
</dbReference>
<dbReference type="RefSeq" id="WP_071471088.1">
    <property type="nucleotide sequence ID" value="NZ_MEHT01000046.1"/>
</dbReference>
<evidence type="ECO:0000313" key="1">
    <source>
        <dbReference type="EMBL" id="PZX42068.1"/>
    </source>
</evidence>
<evidence type="ECO:0008006" key="3">
    <source>
        <dbReference type="Google" id="ProtNLM"/>
    </source>
</evidence>
<dbReference type="Proteomes" id="UP000249364">
    <property type="component" value="Unassembled WGS sequence"/>
</dbReference>
<keyword evidence="2" id="KW-1185">Reference proteome</keyword>
<proteinExistence type="predicted"/>
<dbReference type="OrthoDB" id="5291101at2"/>
<protein>
    <recommendedName>
        <fullName evidence="3">Glycosyl transferase family 2</fullName>
    </recommendedName>
</protein>
<comment type="caution">
    <text evidence="1">The sequence shown here is derived from an EMBL/GenBank/DDBJ whole genome shotgun (WGS) entry which is preliminary data.</text>
</comment>
<dbReference type="STRING" id="121821.GCA_001870675_03325"/>
<name>A0A2W7Q0L8_9RHOB</name>
<organism evidence="1 2">
    <name type="scientific">Roseinatronobacter thiooxidans</name>
    <dbReference type="NCBI Taxonomy" id="121821"/>
    <lineage>
        <taxon>Bacteria</taxon>
        <taxon>Pseudomonadati</taxon>
        <taxon>Pseudomonadota</taxon>
        <taxon>Alphaproteobacteria</taxon>
        <taxon>Rhodobacterales</taxon>
        <taxon>Paracoccaceae</taxon>
        <taxon>Roseinatronobacter</taxon>
    </lineage>
</organism>
<dbReference type="SUPFAM" id="SSF53448">
    <property type="entry name" value="Nucleotide-diphospho-sugar transferases"/>
    <property type="match status" value="1"/>
</dbReference>
<accession>A0A2W7Q0L8</accession>